<gene>
    <name evidence="6" type="primary">parB</name>
    <name evidence="6" type="ORF">CLLI_03740</name>
</gene>
<keyword evidence="4" id="KW-0238">DNA-binding</keyword>
<dbReference type="PANTHER" id="PTHR33375">
    <property type="entry name" value="CHROMOSOME-PARTITIONING PROTEIN PARB-RELATED"/>
    <property type="match status" value="1"/>
</dbReference>
<evidence type="ECO:0000313" key="7">
    <source>
        <dbReference type="Proteomes" id="UP000239706"/>
    </source>
</evidence>
<comment type="caution">
    <text evidence="6">The sequence shown here is derived from an EMBL/GenBank/DDBJ whole genome shotgun (WGS) entry which is preliminary data.</text>
</comment>
<dbReference type="Pfam" id="PF17762">
    <property type="entry name" value="HTH_ParB"/>
    <property type="match status" value="1"/>
</dbReference>
<evidence type="ECO:0000256" key="1">
    <source>
        <dbReference type="ARBA" id="ARBA00004453"/>
    </source>
</evidence>
<keyword evidence="7" id="KW-1185">Reference proteome</keyword>
<dbReference type="RefSeq" id="WP_106062558.1">
    <property type="nucleotide sequence ID" value="NZ_PVXO01000007.1"/>
</dbReference>
<dbReference type="SUPFAM" id="SSF110849">
    <property type="entry name" value="ParB/Sulfiredoxin"/>
    <property type="match status" value="1"/>
</dbReference>
<keyword evidence="3" id="KW-0159">Chromosome partition</keyword>
<protein>
    <submittedName>
        <fullName evidence="6">Putative chromosome-partitioning protein ParB</fullName>
    </submittedName>
</protein>
<dbReference type="AlphaFoldDB" id="A0A2T0B979"/>
<name>A0A2T0B979_9CLOT</name>
<comment type="similarity">
    <text evidence="2">Belongs to the ParB family.</text>
</comment>
<proteinExistence type="inferred from homology"/>
<dbReference type="GO" id="GO:0045881">
    <property type="term" value="P:positive regulation of sporulation resulting in formation of a cellular spore"/>
    <property type="evidence" value="ECO:0007669"/>
    <property type="project" value="TreeGrafter"/>
</dbReference>
<accession>A0A2T0B979</accession>
<dbReference type="SMART" id="SM00470">
    <property type="entry name" value="ParB"/>
    <property type="match status" value="1"/>
</dbReference>
<dbReference type="GO" id="GO:0003677">
    <property type="term" value="F:DNA binding"/>
    <property type="evidence" value="ECO:0007669"/>
    <property type="project" value="UniProtKB-KW"/>
</dbReference>
<dbReference type="NCBIfam" id="TIGR00180">
    <property type="entry name" value="parB_part"/>
    <property type="match status" value="1"/>
</dbReference>
<dbReference type="FunFam" id="3.90.1530.30:FF:000001">
    <property type="entry name" value="Chromosome partitioning protein ParB"/>
    <property type="match status" value="1"/>
</dbReference>
<reference evidence="6 7" key="1">
    <citation type="submission" date="2018-03" db="EMBL/GenBank/DDBJ databases">
        <title>Genome sequence of Clostridium liquoris DSM 100320.</title>
        <authorList>
            <person name="Poehlein A."/>
            <person name="Daniel R."/>
        </authorList>
    </citation>
    <scope>NUCLEOTIDE SEQUENCE [LARGE SCALE GENOMIC DNA]</scope>
    <source>
        <strain evidence="6 7">DSM 100320</strain>
    </source>
</reference>
<dbReference type="InterPro" id="IPR050336">
    <property type="entry name" value="Chromosome_partition/occlusion"/>
</dbReference>
<evidence type="ECO:0000256" key="4">
    <source>
        <dbReference type="ARBA" id="ARBA00023125"/>
    </source>
</evidence>
<dbReference type="Gene3D" id="3.90.1530.30">
    <property type="match status" value="1"/>
</dbReference>
<organism evidence="6 7">
    <name type="scientific">Clostridium liquoris</name>
    <dbReference type="NCBI Taxonomy" id="1289519"/>
    <lineage>
        <taxon>Bacteria</taxon>
        <taxon>Bacillati</taxon>
        <taxon>Bacillota</taxon>
        <taxon>Clostridia</taxon>
        <taxon>Eubacteriales</taxon>
        <taxon>Clostridiaceae</taxon>
        <taxon>Clostridium</taxon>
    </lineage>
</organism>
<sequence>MSKKSGLGKGLGALIPEEINEDVPNDNNINKLSMALIKPNSGQPRKRFDEEAIIQLSQSIKEHGLIQPIIVKEDNSVYTIVAGERRWRAAKLAGLKDIPAIIMDLSDKDVLEISLIENIQRQDLNPIEEAKAYKKLLDDFKLTQEDLSKRIGKSRTAIANCLRLLNLDKRVQDYLIDGVISEGHGRAILSLTDNELQYKVSQTVIDENLSVRETEKLIRELSNTKSHNKKKENKSNNPYYMDLKNRLEELFGTKVYLNTKKNKGKIEIEYYSEEDLQRILDILKL</sequence>
<evidence type="ECO:0000313" key="6">
    <source>
        <dbReference type="EMBL" id="PRR80347.1"/>
    </source>
</evidence>
<dbReference type="PANTHER" id="PTHR33375:SF1">
    <property type="entry name" value="CHROMOSOME-PARTITIONING PROTEIN PARB-RELATED"/>
    <property type="match status" value="1"/>
</dbReference>
<dbReference type="CDD" id="cd16393">
    <property type="entry name" value="SPO0J_N"/>
    <property type="match status" value="1"/>
</dbReference>
<dbReference type="GO" id="GO:0005694">
    <property type="term" value="C:chromosome"/>
    <property type="evidence" value="ECO:0007669"/>
    <property type="project" value="TreeGrafter"/>
</dbReference>
<dbReference type="InterPro" id="IPR036086">
    <property type="entry name" value="ParB/Sulfiredoxin_sf"/>
</dbReference>
<dbReference type="Pfam" id="PF23552">
    <property type="entry name" value="ParB_C"/>
    <property type="match status" value="1"/>
</dbReference>
<dbReference type="EMBL" id="PVXO01000007">
    <property type="protein sequence ID" value="PRR80347.1"/>
    <property type="molecule type" value="Genomic_DNA"/>
</dbReference>
<dbReference type="InterPro" id="IPR003115">
    <property type="entry name" value="ParB_N"/>
</dbReference>
<feature type="domain" description="ParB-like N-terminal" evidence="5">
    <location>
        <begin position="30"/>
        <end position="119"/>
    </location>
</feature>
<dbReference type="SUPFAM" id="SSF109709">
    <property type="entry name" value="KorB DNA-binding domain-like"/>
    <property type="match status" value="1"/>
</dbReference>
<dbReference type="InterPro" id="IPR057240">
    <property type="entry name" value="ParB_dimer_C"/>
</dbReference>
<evidence type="ECO:0000256" key="3">
    <source>
        <dbReference type="ARBA" id="ARBA00022829"/>
    </source>
</evidence>
<dbReference type="FunFam" id="1.10.10.2830:FF:000001">
    <property type="entry name" value="Chromosome partitioning protein ParB"/>
    <property type="match status" value="1"/>
</dbReference>
<evidence type="ECO:0000256" key="2">
    <source>
        <dbReference type="ARBA" id="ARBA00006295"/>
    </source>
</evidence>
<dbReference type="InterPro" id="IPR004437">
    <property type="entry name" value="ParB/RepB/Spo0J"/>
</dbReference>
<dbReference type="OrthoDB" id="9802051at2"/>
<dbReference type="GO" id="GO:0009295">
    <property type="term" value="C:nucleoid"/>
    <property type="evidence" value="ECO:0007669"/>
    <property type="project" value="UniProtKB-SubCell"/>
</dbReference>
<dbReference type="Pfam" id="PF02195">
    <property type="entry name" value="ParB_N"/>
    <property type="match status" value="1"/>
</dbReference>
<dbReference type="GO" id="GO:0007059">
    <property type="term" value="P:chromosome segregation"/>
    <property type="evidence" value="ECO:0007669"/>
    <property type="project" value="UniProtKB-KW"/>
</dbReference>
<dbReference type="Gene3D" id="1.10.10.2830">
    <property type="match status" value="1"/>
</dbReference>
<evidence type="ECO:0000259" key="5">
    <source>
        <dbReference type="SMART" id="SM00470"/>
    </source>
</evidence>
<comment type="subcellular location">
    <subcellularLocation>
        <location evidence="1">Cytoplasm</location>
        <location evidence="1">Nucleoid</location>
    </subcellularLocation>
</comment>
<dbReference type="Proteomes" id="UP000239706">
    <property type="component" value="Unassembled WGS sequence"/>
</dbReference>
<dbReference type="InterPro" id="IPR041468">
    <property type="entry name" value="HTH_ParB/Spo0J"/>
</dbReference>